<dbReference type="InterPro" id="IPR000700">
    <property type="entry name" value="PAS-assoc_C"/>
</dbReference>
<dbReference type="SMART" id="SM00448">
    <property type="entry name" value="REC"/>
    <property type="match status" value="1"/>
</dbReference>
<feature type="domain" description="Response regulatory" evidence="7">
    <location>
        <begin position="737"/>
        <end position="853"/>
    </location>
</feature>
<dbReference type="PROSITE" id="PS50113">
    <property type="entry name" value="PAC"/>
    <property type="match status" value="1"/>
</dbReference>
<proteinExistence type="predicted"/>
<dbReference type="CDD" id="cd17580">
    <property type="entry name" value="REC_2_DhkD-like"/>
    <property type="match status" value="1"/>
</dbReference>
<dbReference type="CDD" id="cd18774">
    <property type="entry name" value="PDC2_HK_sensor"/>
    <property type="match status" value="1"/>
</dbReference>
<protein>
    <recommendedName>
        <fullName evidence="2">histidine kinase</fullName>
        <ecNumber evidence="2">2.7.13.3</ecNumber>
    </recommendedName>
</protein>
<dbReference type="CDD" id="cd00082">
    <property type="entry name" value="HisKA"/>
    <property type="match status" value="1"/>
</dbReference>
<gene>
    <name evidence="9" type="ORF">NX780_14935</name>
</gene>
<evidence type="ECO:0000313" key="10">
    <source>
        <dbReference type="Proteomes" id="UP001206572"/>
    </source>
</evidence>
<dbReference type="SUPFAM" id="SSF47384">
    <property type="entry name" value="Homodimeric domain of signal transducing histidine kinase"/>
    <property type="match status" value="1"/>
</dbReference>
<reference evidence="9 10" key="1">
    <citation type="submission" date="2022-08" db="EMBL/GenBank/DDBJ databases">
        <title>Reclassification of Massilia species as members of the genera Telluria, Duganella, Pseudoduganella, Mokoshia gen. nov. and Zemynaea gen. nov. using orthogonal and non-orthogonal genome-based approaches.</title>
        <authorList>
            <person name="Bowman J.P."/>
        </authorList>
    </citation>
    <scope>NUCLEOTIDE SEQUENCE [LARGE SCALE GENOMIC DNA]</scope>
    <source>
        <strain evidence="9 10">JCM 31661</strain>
    </source>
</reference>
<accession>A0ABT2AN26</accession>
<dbReference type="Proteomes" id="UP001206572">
    <property type="component" value="Unassembled WGS sequence"/>
</dbReference>
<dbReference type="SMART" id="SM00387">
    <property type="entry name" value="HATPase_c"/>
    <property type="match status" value="1"/>
</dbReference>
<dbReference type="InterPro" id="IPR036097">
    <property type="entry name" value="HisK_dim/P_sf"/>
</dbReference>
<dbReference type="InterPro" id="IPR003594">
    <property type="entry name" value="HATPase_dom"/>
</dbReference>
<dbReference type="Pfam" id="PF00072">
    <property type="entry name" value="Response_reg"/>
    <property type="match status" value="1"/>
</dbReference>
<feature type="domain" description="Histidine kinase" evidence="6">
    <location>
        <begin position="498"/>
        <end position="716"/>
    </location>
</feature>
<dbReference type="InterPro" id="IPR003661">
    <property type="entry name" value="HisK_dim/P_dom"/>
</dbReference>
<dbReference type="PRINTS" id="PR00344">
    <property type="entry name" value="BCTRLSENSOR"/>
</dbReference>
<evidence type="ECO:0000256" key="1">
    <source>
        <dbReference type="ARBA" id="ARBA00000085"/>
    </source>
</evidence>
<dbReference type="SUPFAM" id="SSF55874">
    <property type="entry name" value="ATPase domain of HSP90 chaperone/DNA topoisomerase II/histidine kinase"/>
    <property type="match status" value="1"/>
</dbReference>
<dbReference type="PROSITE" id="PS50110">
    <property type="entry name" value="RESPONSE_REGULATORY"/>
    <property type="match status" value="1"/>
</dbReference>
<dbReference type="GO" id="GO:0005524">
    <property type="term" value="F:ATP binding"/>
    <property type="evidence" value="ECO:0007669"/>
    <property type="project" value="UniProtKB-KW"/>
</dbReference>
<dbReference type="InterPro" id="IPR035965">
    <property type="entry name" value="PAS-like_dom_sf"/>
</dbReference>
<keyword evidence="10" id="KW-1185">Reference proteome</keyword>
<dbReference type="InterPro" id="IPR001789">
    <property type="entry name" value="Sig_transdc_resp-reg_receiver"/>
</dbReference>
<name>A0ABT2AN26_9BURK</name>
<keyword evidence="9" id="KW-0067">ATP-binding</keyword>
<feature type="modified residue" description="4-aspartylphosphate" evidence="4">
    <location>
        <position position="786"/>
    </location>
</feature>
<dbReference type="InterPro" id="IPR004358">
    <property type="entry name" value="Sig_transdc_His_kin-like_C"/>
</dbReference>
<dbReference type="Pfam" id="PF00512">
    <property type="entry name" value="HisKA"/>
    <property type="match status" value="1"/>
</dbReference>
<dbReference type="Gene3D" id="1.10.287.130">
    <property type="match status" value="1"/>
</dbReference>
<comment type="caution">
    <text evidence="9">The sequence shown here is derived from an EMBL/GenBank/DDBJ whole genome shotgun (WGS) entry which is preliminary data.</text>
</comment>
<evidence type="ECO:0000259" key="8">
    <source>
        <dbReference type="PROSITE" id="PS50113"/>
    </source>
</evidence>
<dbReference type="SMART" id="SM00388">
    <property type="entry name" value="HisKA"/>
    <property type="match status" value="1"/>
</dbReference>
<evidence type="ECO:0000256" key="5">
    <source>
        <dbReference type="SAM" id="Phobius"/>
    </source>
</evidence>
<dbReference type="RefSeq" id="WP_258828667.1">
    <property type="nucleotide sequence ID" value="NZ_JANUHA010000010.1"/>
</dbReference>
<dbReference type="EMBL" id="JANUHA010000010">
    <property type="protein sequence ID" value="MCS0597643.1"/>
    <property type="molecule type" value="Genomic_DNA"/>
</dbReference>
<dbReference type="Gene3D" id="3.40.50.2300">
    <property type="match status" value="1"/>
</dbReference>
<feature type="transmembrane region" description="Helical" evidence="5">
    <location>
        <begin position="280"/>
        <end position="301"/>
    </location>
</feature>
<dbReference type="CDD" id="cd00075">
    <property type="entry name" value="HATPase"/>
    <property type="match status" value="1"/>
</dbReference>
<evidence type="ECO:0000313" key="9">
    <source>
        <dbReference type="EMBL" id="MCS0597643.1"/>
    </source>
</evidence>
<keyword evidence="3 4" id="KW-0597">Phosphoprotein</keyword>
<dbReference type="SUPFAM" id="SSF55785">
    <property type="entry name" value="PYP-like sensor domain (PAS domain)"/>
    <property type="match status" value="1"/>
</dbReference>
<keyword evidence="9" id="KW-0547">Nucleotide-binding</keyword>
<organism evidence="9 10">
    <name type="scientific">Massilia agri</name>
    <dbReference type="NCBI Taxonomy" id="1886785"/>
    <lineage>
        <taxon>Bacteria</taxon>
        <taxon>Pseudomonadati</taxon>
        <taxon>Pseudomonadota</taxon>
        <taxon>Betaproteobacteria</taxon>
        <taxon>Burkholderiales</taxon>
        <taxon>Oxalobacteraceae</taxon>
        <taxon>Telluria group</taxon>
        <taxon>Massilia</taxon>
    </lineage>
</organism>
<evidence type="ECO:0000259" key="7">
    <source>
        <dbReference type="PROSITE" id="PS50110"/>
    </source>
</evidence>
<dbReference type="Pfam" id="PF02518">
    <property type="entry name" value="HATPase_c"/>
    <property type="match status" value="1"/>
</dbReference>
<sequence>MTSTSIARRPLRAYLLWLVLATLLPGVVGATLLFVNQYQKGRAQVERKTLQTVRALVNNVDNRLDKARAIGQSLSILNAIAVADFRLVHRQASDALALSGVGMDLVLRDRGGQQLVNTSVPWGTPLPVDRSSFLDKVFASGEPATSNVFTGPVSGRPTVSVDVPVREHGELRYVLSIRLRPEYFAGILTPESLPEGATASIFDRDGIIFMRNVQPEKNIGRRVTPPLYAGILRAPEGVIDSRTAENIPVLTHFSRVSASGWGVGIGLPRARLRAELTEQLALMAGVAVGLFAIGLCLAWLIGGRLARSVQALSAPALALGRGARPHTADEFYVRETADVAAAIHDAALLLEQRSLELAAKESALRETHMLARFGTWHWRLGQEAIEVSDSVPHIFGQALPPFAQQRGTLLPEESWEQVRRLTGELARSHGKGGSGKLQLSAMHADGHRIWLDYRCESVHGPDGAVVALRGTMQDVSERVRAEEALRQADQRKNEFLAMLAHELRNPLAPIASGAQLLGQASLDPARVQHISAIIARQARHMAGLVDDLLDVSRVTRGLVVLAKERTDLNAVVRDAAEQVQALVRDKRHTLELQLLPQPAWVLGDRKRLVQVVGNLLHNAAKFTEPGGRIEVALSVDAAQLTLEVRDNGIGMLPAELERAFDMFVQGERTPDRSLGGLGIGLALVRSLVELHGGSVGVASAGHGMGAIFTVRLPRQADEEAPQEDASKLDGVAAGGLRVLVVDDNVDAAQILAMYVGAQGHAVEVRYEPDSALAIAPGFAPEVCLLDIGLPGMDGHELARRLRQLPATRGALLVAVTGYGQEQDRLASAQAGFDHHLVKPVDMAALEAILQGAPAVLAARRAA</sequence>
<comment type="catalytic activity">
    <reaction evidence="1">
        <text>ATP + protein L-histidine = ADP + protein N-phospho-L-histidine.</text>
        <dbReference type="EC" id="2.7.13.3"/>
    </reaction>
</comment>
<dbReference type="InterPro" id="IPR005467">
    <property type="entry name" value="His_kinase_dom"/>
</dbReference>
<keyword evidence="5" id="KW-1133">Transmembrane helix</keyword>
<dbReference type="PANTHER" id="PTHR43547">
    <property type="entry name" value="TWO-COMPONENT HISTIDINE KINASE"/>
    <property type="match status" value="1"/>
</dbReference>
<evidence type="ECO:0000259" key="6">
    <source>
        <dbReference type="PROSITE" id="PS50109"/>
    </source>
</evidence>
<evidence type="ECO:0000256" key="4">
    <source>
        <dbReference type="PROSITE-ProRule" id="PRU00169"/>
    </source>
</evidence>
<feature type="domain" description="PAC" evidence="8">
    <location>
        <begin position="435"/>
        <end position="487"/>
    </location>
</feature>
<dbReference type="InterPro" id="IPR011006">
    <property type="entry name" value="CheY-like_superfamily"/>
</dbReference>
<keyword evidence="5" id="KW-0812">Transmembrane</keyword>
<keyword evidence="5" id="KW-0472">Membrane</keyword>
<dbReference type="PANTHER" id="PTHR43547:SF2">
    <property type="entry name" value="HYBRID SIGNAL TRANSDUCTION HISTIDINE KINASE C"/>
    <property type="match status" value="1"/>
</dbReference>
<evidence type="ECO:0000256" key="2">
    <source>
        <dbReference type="ARBA" id="ARBA00012438"/>
    </source>
</evidence>
<dbReference type="InterPro" id="IPR001610">
    <property type="entry name" value="PAC"/>
</dbReference>
<dbReference type="InterPro" id="IPR036890">
    <property type="entry name" value="HATPase_C_sf"/>
</dbReference>
<evidence type="ECO:0000256" key="3">
    <source>
        <dbReference type="ARBA" id="ARBA00022553"/>
    </source>
</evidence>
<dbReference type="SMART" id="SM00086">
    <property type="entry name" value="PAC"/>
    <property type="match status" value="1"/>
</dbReference>
<dbReference type="SUPFAM" id="SSF52172">
    <property type="entry name" value="CheY-like"/>
    <property type="match status" value="1"/>
</dbReference>
<dbReference type="EC" id="2.7.13.3" evidence="2"/>
<dbReference type="Gene3D" id="3.30.565.10">
    <property type="entry name" value="Histidine kinase-like ATPase, C-terminal domain"/>
    <property type="match status" value="1"/>
</dbReference>
<dbReference type="Gene3D" id="3.30.450.20">
    <property type="entry name" value="PAS domain"/>
    <property type="match status" value="2"/>
</dbReference>
<dbReference type="PROSITE" id="PS50109">
    <property type="entry name" value="HIS_KIN"/>
    <property type="match status" value="1"/>
</dbReference>